<sequence length="152" mass="16663">MKFHPFPPSNLQLIQRRPAPAKRRHVLIIEDDGPVRAMLYETLTAHGYRATACAGRGEAVRVSRTCSEPIDLILADLSALGKAGLEEVRQAIPNGCHTGVLLISGNVLSEEVQMVRRELAHPFLGKPFLGSELLDALEGTLTARFRSEDVAR</sequence>
<evidence type="ECO:0000259" key="2">
    <source>
        <dbReference type="PROSITE" id="PS50110"/>
    </source>
</evidence>
<dbReference type="PROSITE" id="PS50110">
    <property type="entry name" value="RESPONSE_REGULATORY"/>
    <property type="match status" value="1"/>
</dbReference>
<dbReference type="SMART" id="SM00448">
    <property type="entry name" value="REC"/>
    <property type="match status" value="1"/>
</dbReference>
<accession>A0A0K2GH57</accession>
<dbReference type="AlphaFoldDB" id="A0A0K2GH57"/>
<dbReference type="InterPro" id="IPR001789">
    <property type="entry name" value="Sig_transdc_resp-reg_receiver"/>
</dbReference>
<name>A0A0K2GH57_NITMO</name>
<dbReference type="PATRIC" id="fig|42253.5.peg.3858"/>
<feature type="domain" description="Response regulatory" evidence="2">
    <location>
        <begin position="25"/>
        <end position="141"/>
    </location>
</feature>
<evidence type="ECO:0000313" key="3">
    <source>
        <dbReference type="EMBL" id="ALA60298.1"/>
    </source>
</evidence>
<evidence type="ECO:0000256" key="1">
    <source>
        <dbReference type="PROSITE-ProRule" id="PRU00169"/>
    </source>
</evidence>
<keyword evidence="1" id="KW-0597">Phosphoprotein</keyword>
<proteinExistence type="predicted"/>
<dbReference type="Gene3D" id="3.40.50.2300">
    <property type="match status" value="1"/>
</dbReference>
<dbReference type="RefSeq" id="WP_053381176.1">
    <property type="nucleotide sequence ID" value="NZ_CP011801.1"/>
</dbReference>
<dbReference type="GO" id="GO:0000160">
    <property type="term" value="P:phosphorelay signal transduction system"/>
    <property type="evidence" value="ECO:0007669"/>
    <property type="project" value="InterPro"/>
</dbReference>
<feature type="modified residue" description="4-aspartylphosphate" evidence="1">
    <location>
        <position position="76"/>
    </location>
</feature>
<dbReference type="InterPro" id="IPR011006">
    <property type="entry name" value="CheY-like_superfamily"/>
</dbReference>
<keyword evidence="4" id="KW-1185">Reference proteome</keyword>
<dbReference type="Proteomes" id="UP000069205">
    <property type="component" value="Chromosome"/>
</dbReference>
<protein>
    <recommendedName>
        <fullName evidence="2">Response regulatory domain-containing protein</fullName>
    </recommendedName>
</protein>
<dbReference type="EMBL" id="CP011801">
    <property type="protein sequence ID" value="ALA60298.1"/>
    <property type="molecule type" value="Genomic_DNA"/>
</dbReference>
<gene>
    <name evidence="3" type="ORF">NITMOv2_3912</name>
</gene>
<dbReference type="Pfam" id="PF00072">
    <property type="entry name" value="Response_reg"/>
    <property type="match status" value="1"/>
</dbReference>
<dbReference type="STRING" id="42253.NITMOv2_3912"/>
<dbReference type="SUPFAM" id="SSF52172">
    <property type="entry name" value="CheY-like"/>
    <property type="match status" value="1"/>
</dbReference>
<organism evidence="3 4">
    <name type="scientific">Nitrospira moscoviensis</name>
    <dbReference type="NCBI Taxonomy" id="42253"/>
    <lineage>
        <taxon>Bacteria</taxon>
        <taxon>Pseudomonadati</taxon>
        <taxon>Nitrospirota</taxon>
        <taxon>Nitrospiria</taxon>
        <taxon>Nitrospirales</taxon>
        <taxon>Nitrospiraceae</taxon>
        <taxon>Nitrospira</taxon>
    </lineage>
</organism>
<dbReference type="KEGG" id="nmv:NITMOv2_3912"/>
<evidence type="ECO:0000313" key="4">
    <source>
        <dbReference type="Proteomes" id="UP000069205"/>
    </source>
</evidence>
<dbReference type="OrthoDB" id="9782655at2"/>
<reference evidence="3 4" key="1">
    <citation type="journal article" date="2015" name="Proc. Natl. Acad. Sci. U.S.A.">
        <title>Expanded metabolic versatility of ubiquitous nitrite-oxidizing bacteria from the genus Nitrospira.</title>
        <authorList>
            <person name="Koch H."/>
            <person name="Lucker S."/>
            <person name="Albertsen M."/>
            <person name="Kitzinger K."/>
            <person name="Herbold C."/>
            <person name="Spieck E."/>
            <person name="Nielsen P.H."/>
            <person name="Wagner M."/>
            <person name="Daims H."/>
        </authorList>
    </citation>
    <scope>NUCLEOTIDE SEQUENCE [LARGE SCALE GENOMIC DNA]</scope>
    <source>
        <strain evidence="3 4">NSP M-1</strain>
    </source>
</reference>